<proteinExistence type="predicted"/>
<sequence length="216" mass="24656">MGKKSKNKNKNARPRSTQQPLTLADKTYAGYLLTNKLEDIQACFRDLYLNRSTTDRHDFDEFTLCVACEDNFVALDMNITQDVNSVFGHTECRPPFEGEANDNFDSEFSEKRRLNLCVPCFAKQAAALAVGLSIQQGRPADVDTEIRKAHSFVALEPFPTFAKRGQDKKNLMGHLTDEAKEELDKLRQAKRIHFSSQEERDHFFLFLTRLTSSSPK</sequence>
<dbReference type="EMBL" id="BRYA01000349">
    <property type="protein sequence ID" value="GMI47530.1"/>
    <property type="molecule type" value="Genomic_DNA"/>
</dbReference>
<evidence type="ECO:0000313" key="2">
    <source>
        <dbReference type="Proteomes" id="UP001165065"/>
    </source>
</evidence>
<evidence type="ECO:0000313" key="1">
    <source>
        <dbReference type="EMBL" id="GMI47530.1"/>
    </source>
</evidence>
<organism evidence="1 2">
    <name type="scientific">Triparma columacea</name>
    <dbReference type="NCBI Taxonomy" id="722753"/>
    <lineage>
        <taxon>Eukaryota</taxon>
        <taxon>Sar</taxon>
        <taxon>Stramenopiles</taxon>
        <taxon>Ochrophyta</taxon>
        <taxon>Bolidophyceae</taxon>
        <taxon>Parmales</taxon>
        <taxon>Triparmaceae</taxon>
        <taxon>Triparma</taxon>
    </lineage>
</organism>
<dbReference type="AlphaFoldDB" id="A0A9W7LDY4"/>
<comment type="caution">
    <text evidence="1">The sequence shown here is derived from an EMBL/GenBank/DDBJ whole genome shotgun (WGS) entry which is preliminary data.</text>
</comment>
<reference evidence="2" key="1">
    <citation type="journal article" date="2023" name="Commun. Biol.">
        <title>Genome analysis of Parmales, the sister group of diatoms, reveals the evolutionary specialization of diatoms from phago-mixotrophs to photoautotrophs.</title>
        <authorList>
            <person name="Ban H."/>
            <person name="Sato S."/>
            <person name="Yoshikawa S."/>
            <person name="Yamada K."/>
            <person name="Nakamura Y."/>
            <person name="Ichinomiya M."/>
            <person name="Sato N."/>
            <person name="Blanc-Mathieu R."/>
            <person name="Endo H."/>
            <person name="Kuwata A."/>
            <person name="Ogata H."/>
        </authorList>
    </citation>
    <scope>NUCLEOTIDE SEQUENCE [LARGE SCALE GENOMIC DNA]</scope>
</reference>
<name>A0A9W7LDY4_9STRA</name>
<protein>
    <submittedName>
        <fullName evidence="1">Uncharacterized protein</fullName>
    </submittedName>
</protein>
<dbReference type="Proteomes" id="UP001165065">
    <property type="component" value="Unassembled WGS sequence"/>
</dbReference>
<accession>A0A9W7LDY4</accession>
<gene>
    <name evidence="1" type="ORF">TrCOL_g7446</name>
</gene>
<keyword evidence="2" id="KW-1185">Reference proteome</keyword>